<dbReference type="EMBL" id="JAGFMF010011834">
    <property type="protein sequence ID" value="KAG8511364.1"/>
    <property type="molecule type" value="Genomic_DNA"/>
</dbReference>
<feature type="compositionally biased region" description="Acidic residues" evidence="1">
    <location>
        <begin position="147"/>
        <end position="165"/>
    </location>
</feature>
<gene>
    <name evidence="2" type="ORF">J0S82_006932</name>
</gene>
<dbReference type="Proteomes" id="UP000700334">
    <property type="component" value="Unassembled WGS sequence"/>
</dbReference>
<name>A0A8J5ZX43_GALPY</name>
<protein>
    <submittedName>
        <fullName evidence="2">Glutamate-rich protein 4</fullName>
    </submittedName>
</protein>
<sequence length="186" mass="20614">SPEGRRSRANFDLGASGAPATYRPERRHLARLRNRKGPAFEEVPPTSHCPETMELWRHLRQAGLVPQGLGPPPKALMGVPPEGKDAQTVMSPGPNTGGARESLLWIWEELGNLRRVDVQLLGQLCSLGLEMGTLREEMLAFLEEEDENDEIMEEETDEDLEEEEGGPVGASCLGPNFRLPDFEMTI</sequence>
<dbReference type="AlphaFoldDB" id="A0A8J5ZX43"/>
<dbReference type="PANTHER" id="PTHR36879">
    <property type="entry name" value="GLUTAMATE-RICH PROTEIN 4"/>
    <property type="match status" value="1"/>
</dbReference>
<feature type="non-terminal residue" evidence="2">
    <location>
        <position position="1"/>
    </location>
</feature>
<dbReference type="InterPro" id="IPR029202">
    <property type="entry name" value="DUF4530"/>
</dbReference>
<evidence type="ECO:0000313" key="3">
    <source>
        <dbReference type="Proteomes" id="UP000700334"/>
    </source>
</evidence>
<evidence type="ECO:0000256" key="1">
    <source>
        <dbReference type="SAM" id="MobiDB-lite"/>
    </source>
</evidence>
<organism evidence="2 3">
    <name type="scientific">Galemys pyrenaicus</name>
    <name type="common">Iberian desman</name>
    <name type="synonym">Pyrenean desman</name>
    <dbReference type="NCBI Taxonomy" id="202257"/>
    <lineage>
        <taxon>Eukaryota</taxon>
        <taxon>Metazoa</taxon>
        <taxon>Chordata</taxon>
        <taxon>Craniata</taxon>
        <taxon>Vertebrata</taxon>
        <taxon>Euteleostomi</taxon>
        <taxon>Mammalia</taxon>
        <taxon>Eutheria</taxon>
        <taxon>Laurasiatheria</taxon>
        <taxon>Eulipotyphla</taxon>
        <taxon>Talpidae</taxon>
        <taxon>Galemys</taxon>
    </lineage>
</organism>
<comment type="caution">
    <text evidence="2">The sequence shown here is derived from an EMBL/GenBank/DDBJ whole genome shotgun (WGS) entry which is preliminary data.</text>
</comment>
<proteinExistence type="predicted"/>
<dbReference type="PANTHER" id="PTHR36879:SF1">
    <property type="entry name" value="GLUTAMATE-RICH PROTEIN 4"/>
    <property type="match status" value="1"/>
</dbReference>
<evidence type="ECO:0000313" key="2">
    <source>
        <dbReference type="EMBL" id="KAG8511364.1"/>
    </source>
</evidence>
<feature type="region of interest" description="Disordered" evidence="1">
    <location>
        <begin position="147"/>
        <end position="175"/>
    </location>
</feature>
<reference evidence="2" key="1">
    <citation type="journal article" date="2021" name="Evol. Appl.">
        <title>The genome of the Pyrenean desman and the effects of bottlenecks and inbreeding on the genomic landscape of an endangered species.</title>
        <authorList>
            <person name="Escoda L."/>
            <person name="Castresana J."/>
        </authorList>
    </citation>
    <scope>NUCLEOTIDE SEQUENCE</scope>
    <source>
        <strain evidence="2">IBE-C5619</strain>
    </source>
</reference>
<dbReference type="OrthoDB" id="9838132at2759"/>
<keyword evidence="3" id="KW-1185">Reference proteome</keyword>
<dbReference type="Pfam" id="PF15039">
    <property type="entry name" value="DUF4530"/>
    <property type="match status" value="1"/>
</dbReference>
<accession>A0A8J5ZX43</accession>
<feature type="region of interest" description="Disordered" evidence="1">
    <location>
        <begin position="1"/>
        <end position="25"/>
    </location>
</feature>